<dbReference type="Gene3D" id="3.40.50.80">
    <property type="entry name" value="Nucleotide-binding domain of ferredoxin-NADP reductase (FNR) module"/>
    <property type="match status" value="1"/>
</dbReference>
<organism evidence="3 4">
    <name type="scientific">Arthrobacter hankyongi</name>
    <dbReference type="NCBI Taxonomy" id="2904801"/>
    <lineage>
        <taxon>Bacteria</taxon>
        <taxon>Bacillati</taxon>
        <taxon>Actinomycetota</taxon>
        <taxon>Actinomycetes</taxon>
        <taxon>Micrococcales</taxon>
        <taxon>Micrococcaceae</taxon>
        <taxon>Arthrobacter</taxon>
    </lineage>
</organism>
<dbReference type="InterPro" id="IPR013113">
    <property type="entry name" value="SIP_FAD-bd"/>
</dbReference>
<comment type="caution">
    <text evidence="3">The sequence shown here is derived from an EMBL/GenBank/DDBJ whole genome shotgun (WGS) entry which is preliminary data.</text>
</comment>
<reference evidence="3" key="1">
    <citation type="submission" date="2022-01" db="EMBL/GenBank/DDBJ databases">
        <authorList>
            <person name="Jo J.-H."/>
            <person name="Im W.-T."/>
        </authorList>
    </citation>
    <scope>NUCLEOTIDE SEQUENCE</scope>
    <source>
        <strain evidence="3">I2-34</strain>
    </source>
</reference>
<evidence type="ECO:0000259" key="2">
    <source>
        <dbReference type="PROSITE" id="PS51384"/>
    </source>
</evidence>
<dbReference type="SUPFAM" id="SSF63380">
    <property type="entry name" value="Riboflavin synthase domain-like"/>
    <property type="match status" value="1"/>
</dbReference>
<protein>
    <submittedName>
        <fullName evidence="3">Siderophore-interacting protein</fullName>
    </submittedName>
</protein>
<dbReference type="CDD" id="cd06193">
    <property type="entry name" value="siderophore_interacting"/>
    <property type="match status" value="1"/>
</dbReference>
<feature type="domain" description="FAD-binding FR-type" evidence="2">
    <location>
        <begin position="17"/>
        <end position="150"/>
    </location>
</feature>
<dbReference type="InterPro" id="IPR039261">
    <property type="entry name" value="FNR_nucleotide-bd"/>
</dbReference>
<feature type="region of interest" description="Disordered" evidence="1">
    <location>
        <begin position="1"/>
        <end position="21"/>
    </location>
</feature>
<name>A0ABS9L330_9MICC</name>
<dbReference type="PROSITE" id="PS51384">
    <property type="entry name" value="FAD_FR"/>
    <property type="match status" value="1"/>
</dbReference>
<feature type="compositionally biased region" description="Pro residues" evidence="1">
    <location>
        <begin position="1"/>
        <end position="12"/>
    </location>
</feature>
<dbReference type="Pfam" id="PF08021">
    <property type="entry name" value="FAD_binding_9"/>
    <property type="match status" value="1"/>
</dbReference>
<dbReference type="RefSeq" id="WP_237818129.1">
    <property type="nucleotide sequence ID" value="NZ_JAKLTQ010000001.1"/>
</dbReference>
<dbReference type="InterPro" id="IPR017927">
    <property type="entry name" value="FAD-bd_FR_type"/>
</dbReference>
<dbReference type="InterPro" id="IPR039374">
    <property type="entry name" value="SIP_fam"/>
</dbReference>
<dbReference type="Proteomes" id="UP001165368">
    <property type="component" value="Unassembled WGS sequence"/>
</dbReference>
<dbReference type="PANTHER" id="PTHR30157">
    <property type="entry name" value="FERRIC REDUCTASE, NADPH-DEPENDENT"/>
    <property type="match status" value="1"/>
</dbReference>
<dbReference type="PANTHER" id="PTHR30157:SF0">
    <property type="entry name" value="NADPH-DEPENDENT FERRIC-CHELATE REDUCTASE"/>
    <property type="match status" value="1"/>
</dbReference>
<evidence type="ECO:0000313" key="3">
    <source>
        <dbReference type="EMBL" id="MCG2621056.1"/>
    </source>
</evidence>
<accession>A0ABS9L330</accession>
<proteinExistence type="predicted"/>
<sequence length="296" mass="31751">MTAQPAPQPGAPARPRKPQTSLQVLRTERISADMVRIHAGGPEFEAFADRYAAKDATDQYIKLWFVDPALGVQLPVDVAALKDELTAQGRTEQLPVSRTYTVRRVDRGTGELAIDFVVHGDEGLAGPWAAAAQPGDWLMFTGPGGAYAPSPEADWYLLAGDESALPAIGAAVDALAPEATGHAFIEVDSAADVQDLGGPAGLQLHWLFRHGTPAGTTTLLREAVAGLDWPQGRVQAFVHGEREMVKSLRDVLFVEHGLDRKQVSISGYWALGRAEDAFQAEKRTEIGQIIPAGYPA</sequence>
<evidence type="ECO:0000256" key="1">
    <source>
        <dbReference type="SAM" id="MobiDB-lite"/>
    </source>
</evidence>
<dbReference type="Gene3D" id="2.40.30.10">
    <property type="entry name" value="Translation factors"/>
    <property type="match status" value="1"/>
</dbReference>
<keyword evidence="4" id="KW-1185">Reference proteome</keyword>
<gene>
    <name evidence="3" type="ORF">LVY72_03905</name>
</gene>
<dbReference type="EMBL" id="JAKLTQ010000001">
    <property type="protein sequence ID" value="MCG2621056.1"/>
    <property type="molecule type" value="Genomic_DNA"/>
</dbReference>
<dbReference type="InterPro" id="IPR017938">
    <property type="entry name" value="Riboflavin_synthase-like_b-brl"/>
</dbReference>
<dbReference type="Pfam" id="PF04954">
    <property type="entry name" value="SIP"/>
    <property type="match status" value="1"/>
</dbReference>
<dbReference type="InterPro" id="IPR007037">
    <property type="entry name" value="SIP_rossman_dom"/>
</dbReference>
<evidence type="ECO:0000313" key="4">
    <source>
        <dbReference type="Proteomes" id="UP001165368"/>
    </source>
</evidence>